<feature type="region of interest" description="Disordered" evidence="1">
    <location>
        <begin position="1"/>
        <end position="24"/>
    </location>
</feature>
<reference evidence="2 3" key="1">
    <citation type="submission" date="2024-01" db="EMBL/GenBank/DDBJ databases">
        <title>The genomes of 5 underutilized Papilionoideae crops provide insights into root nodulation and disease resistanc.</title>
        <authorList>
            <person name="Jiang F."/>
        </authorList>
    </citation>
    <scope>NUCLEOTIDE SEQUENCE [LARGE SCALE GENOMIC DNA]</scope>
    <source>
        <strain evidence="2">DUOXIRENSHENG_FW03</strain>
        <tissue evidence="2">Leaves</tissue>
    </source>
</reference>
<feature type="compositionally biased region" description="Polar residues" evidence="1">
    <location>
        <begin position="1"/>
        <end position="11"/>
    </location>
</feature>
<name>A0AAN9XT43_PSOTE</name>
<evidence type="ECO:0000256" key="1">
    <source>
        <dbReference type="SAM" id="MobiDB-lite"/>
    </source>
</evidence>
<gene>
    <name evidence="2" type="ORF">VNO78_08166</name>
</gene>
<sequence>MRLNHSSSKTKSPSEDNETDGEEIDLNLIQTYDFIDDEEEEDNFLEEEEEEDFIEVDEDDDEEEEDEDRDEEEEDENFIDDED</sequence>
<keyword evidence="3" id="KW-1185">Reference proteome</keyword>
<evidence type="ECO:0000313" key="3">
    <source>
        <dbReference type="Proteomes" id="UP001386955"/>
    </source>
</evidence>
<feature type="compositionally biased region" description="Acidic residues" evidence="1">
    <location>
        <begin position="15"/>
        <end position="24"/>
    </location>
</feature>
<dbReference type="EMBL" id="JAYMYS010000002">
    <property type="protein sequence ID" value="KAK7406539.1"/>
    <property type="molecule type" value="Genomic_DNA"/>
</dbReference>
<comment type="caution">
    <text evidence="2">The sequence shown here is derived from an EMBL/GenBank/DDBJ whole genome shotgun (WGS) entry which is preliminary data.</text>
</comment>
<accession>A0AAN9XT43</accession>
<dbReference type="AlphaFoldDB" id="A0AAN9XT43"/>
<proteinExistence type="predicted"/>
<protein>
    <submittedName>
        <fullName evidence="2">Uncharacterized protein</fullName>
    </submittedName>
</protein>
<feature type="region of interest" description="Disordered" evidence="1">
    <location>
        <begin position="37"/>
        <end position="83"/>
    </location>
</feature>
<organism evidence="2 3">
    <name type="scientific">Psophocarpus tetragonolobus</name>
    <name type="common">Winged bean</name>
    <name type="synonym">Dolichos tetragonolobus</name>
    <dbReference type="NCBI Taxonomy" id="3891"/>
    <lineage>
        <taxon>Eukaryota</taxon>
        <taxon>Viridiplantae</taxon>
        <taxon>Streptophyta</taxon>
        <taxon>Embryophyta</taxon>
        <taxon>Tracheophyta</taxon>
        <taxon>Spermatophyta</taxon>
        <taxon>Magnoliopsida</taxon>
        <taxon>eudicotyledons</taxon>
        <taxon>Gunneridae</taxon>
        <taxon>Pentapetalae</taxon>
        <taxon>rosids</taxon>
        <taxon>fabids</taxon>
        <taxon>Fabales</taxon>
        <taxon>Fabaceae</taxon>
        <taxon>Papilionoideae</taxon>
        <taxon>50 kb inversion clade</taxon>
        <taxon>NPAAA clade</taxon>
        <taxon>indigoferoid/millettioid clade</taxon>
        <taxon>Phaseoleae</taxon>
        <taxon>Psophocarpus</taxon>
    </lineage>
</organism>
<dbReference type="Proteomes" id="UP001386955">
    <property type="component" value="Unassembled WGS sequence"/>
</dbReference>
<evidence type="ECO:0000313" key="2">
    <source>
        <dbReference type="EMBL" id="KAK7406539.1"/>
    </source>
</evidence>